<evidence type="ECO:0000256" key="4">
    <source>
        <dbReference type="ARBA" id="ARBA00022723"/>
    </source>
</evidence>
<comment type="catalytic activity">
    <reaction evidence="10">
        <text>O-phospho-L-threonyl-[protein] + H2O = L-threonyl-[protein] + phosphate</text>
        <dbReference type="Rhea" id="RHEA:47004"/>
        <dbReference type="Rhea" id="RHEA-COMP:11060"/>
        <dbReference type="Rhea" id="RHEA-COMP:11605"/>
        <dbReference type="ChEBI" id="CHEBI:15377"/>
        <dbReference type="ChEBI" id="CHEBI:30013"/>
        <dbReference type="ChEBI" id="CHEBI:43474"/>
        <dbReference type="ChEBI" id="CHEBI:61977"/>
        <dbReference type="EC" id="3.1.3.16"/>
    </reaction>
</comment>
<evidence type="ECO:0000256" key="6">
    <source>
        <dbReference type="ARBA" id="ARBA00022842"/>
    </source>
</evidence>
<reference evidence="13" key="1">
    <citation type="submission" date="2016-05" db="EMBL/GenBank/DDBJ databases">
        <authorList>
            <person name="Naeem Raeece"/>
        </authorList>
    </citation>
    <scope>NUCLEOTIDE SEQUENCE [LARGE SCALE GENOMIC DNA]</scope>
</reference>
<dbReference type="PROSITE" id="PS51746">
    <property type="entry name" value="PPM_2"/>
    <property type="match status" value="1"/>
</dbReference>
<dbReference type="Gene3D" id="3.60.40.10">
    <property type="entry name" value="PPM-type phosphatase domain"/>
    <property type="match status" value="1"/>
</dbReference>
<proteinExistence type="inferred from homology"/>
<dbReference type="Proteomes" id="UP000078560">
    <property type="component" value="Unassembled WGS sequence"/>
</dbReference>
<evidence type="ECO:0000256" key="8">
    <source>
        <dbReference type="ARBA" id="ARBA00023211"/>
    </source>
</evidence>
<dbReference type="SUPFAM" id="SSF81606">
    <property type="entry name" value="PP2C-like"/>
    <property type="match status" value="1"/>
</dbReference>
<dbReference type="Pfam" id="PF00481">
    <property type="entry name" value="PP2C"/>
    <property type="match status" value="2"/>
</dbReference>
<dbReference type="GO" id="GO:0046872">
    <property type="term" value="F:metal ion binding"/>
    <property type="evidence" value="ECO:0007669"/>
    <property type="project" value="UniProtKB-KW"/>
</dbReference>
<evidence type="ECO:0000256" key="9">
    <source>
        <dbReference type="ARBA" id="ARBA00047761"/>
    </source>
</evidence>
<protein>
    <recommendedName>
        <fullName evidence="3">protein-serine/threonine phosphatase</fullName>
        <ecNumber evidence="3">3.1.3.16</ecNumber>
    </recommendedName>
</protein>
<comment type="cofactor">
    <cofactor evidence="1">
        <name>Mn(2+)</name>
        <dbReference type="ChEBI" id="CHEBI:29035"/>
    </cofactor>
</comment>
<comment type="catalytic activity">
    <reaction evidence="9">
        <text>O-phospho-L-seryl-[protein] + H2O = L-seryl-[protein] + phosphate</text>
        <dbReference type="Rhea" id="RHEA:20629"/>
        <dbReference type="Rhea" id="RHEA-COMP:9863"/>
        <dbReference type="Rhea" id="RHEA-COMP:11604"/>
        <dbReference type="ChEBI" id="CHEBI:15377"/>
        <dbReference type="ChEBI" id="CHEBI:29999"/>
        <dbReference type="ChEBI" id="CHEBI:43474"/>
        <dbReference type="ChEBI" id="CHEBI:83421"/>
        <dbReference type="EC" id="3.1.3.16"/>
    </reaction>
</comment>
<keyword evidence="7" id="KW-0904">Protein phosphatase</keyword>
<dbReference type="InterPro" id="IPR036457">
    <property type="entry name" value="PPM-type-like_dom_sf"/>
</dbReference>
<evidence type="ECO:0000313" key="12">
    <source>
        <dbReference type="EMBL" id="SBS88324.1"/>
    </source>
</evidence>
<keyword evidence="6" id="KW-0460">Magnesium</keyword>
<dbReference type="PANTHER" id="PTHR13832">
    <property type="entry name" value="PROTEIN PHOSPHATASE 2C"/>
    <property type="match status" value="1"/>
</dbReference>
<dbReference type="CDD" id="cd00143">
    <property type="entry name" value="PP2Cc"/>
    <property type="match status" value="1"/>
</dbReference>
<dbReference type="AlphaFoldDB" id="A0A1A8W8M0"/>
<evidence type="ECO:0000259" key="11">
    <source>
        <dbReference type="PROSITE" id="PS51746"/>
    </source>
</evidence>
<dbReference type="PANTHER" id="PTHR13832:SF803">
    <property type="entry name" value="PROTEIN PHOSPHATASE 1G"/>
    <property type="match status" value="1"/>
</dbReference>
<gene>
    <name evidence="12" type="ORF">POVCU2_0047760</name>
</gene>
<keyword evidence="5" id="KW-0378">Hydrolase</keyword>
<evidence type="ECO:0000256" key="2">
    <source>
        <dbReference type="ARBA" id="ARBA00006702"/>
    </source>
</evidence>
<dbReference type="EC" id="3.1.3.16" evidence="3"/>
<evidence type="ECO:0000256" key="1">
    <source>
        <dbReference type="ARBA" id="ARBA00001936"/>
    </source>
</evidence>
<dbReference type="SMART" id="SM00332">
    <property type="entry name" value="PP2Cc"/>
    <property type="match status" value="1"/>
</dbReference>
<dbReference type="InterPro" id="IPR015655">
    <property type="entry name" value="PP2C"/>
</dbReference>
<dbReference type="GO" id="GO:0004722">
    <property type="term" value="F:protein serine/threonine phosphatase activity"/>
    <property type="evidence" value="ECO:0007669"/>
    <property type="project" value="UniProtKB-EC"/>
</dbReference>
<sequence>MPIVDGTHVIPMKSYTIVSDGYGEKGVKKTYEDEFFICENLKTFNKNLHSNFNFSCFCLIDGHNGKNTATFLKKNLAQELSDSFTTIQKTYDETLPIPDHFIRISVNSACKKIDEKLSQEFPGCRDGATCVIILIKDDYAYIINIGDSSAYLCRVFPLWSSLVCMLFLTLLKHAQTAIDLVDIHKPWVLSEKERIIKHGGTIENGRINDIIDVTRSFGDFSLKKYGLLCTGTFKKFKINSDDNFIILGTDGFFSFVDINYVTNEIIALSKKEERLVNVEKKKVVFDAKNICKIMVEHAIIDKKSQVCKKRKIVRNLCAVRMESRWTS</sequence>
<organism evidence="12 13">
    <name type="scientific">Plasmodium ovale curtisi</name>
    <dbReference type="NCBI Taxonomy" id="864141"/>
    <lineage>
        <taxon>Eukaryota</taxon>
        <taxon>Sar</taxon>
        <taxon>Alveolata</taxon>
        <taxon>Apicomplexa</taxon>
        <taxon>Aconoidasida</taxon>
        <taxon>Haemosporida</taxon>
        <taxon>Plasmodiidae</taxon>
        <taxon>Plasmodium</taxon>
        <taxon>Plasmodium (Plasmodium)</taxon>
    </lineage>
</organism>
<keyword evidence="8" id="KW-0464">Manganese</keyword>
<name>A0A1A8W8M0_PLAOA</name>
<evidence type="ECO:0000256" key="10">
    <source>
        <dbReference type="ARBA" id="ARBA00048336"/>
    </source>
</evidence>
<evidence type="ECO:0000256" key="5">
    <source>
        <dbReference type="ARBA" id="ARBA00022801"/>
    </source>
</evidence>
<dbReference type="EMBL" id="FLQU01000626">
    <property type="protein sequence ID" value="SBS88324.1"/>
    <property type="molecule type" value="Genomic_DNA"/>
</dbReference>
<feature type="domain" description="PPM-type phosphatase" evidence="11">
    <location>
        <begin position="14"/>
        <end position="327"/>
    </location>
</feature>
<comment type="similarity">
    <text evidence="2">Belongs to the PP2C family.</text>
</comment>
<evidence type="ECO:0000256" key="7">
    <source>
        <dbReference type="ARBA" id="ARBA00022912"/>
    </source>
</evidence>
<accession>A0A1A8W8M0</accession>
<keyword evidence="4" id="KW-0479">Metal-binding</keyword>
<evidence type="ECO:0000313" key="13">
    <source>
        <dbReference type="Proteomes" id="UP000078560"/>
    </source>
</evidence>
<evidence type="ECO:0000256" key="3">
    <source>
        <dbReference type="ARBA" id="ARBA00013081"/>
    </source>
</evidence>
<dbReference type="InterPro" id="IPR001932">
    <property type="entry name" value="PPM-type_phosphatase-like_dom"/>
</dbReference>